<keyword evidence="2" id="KW-1185">Reference proteome</keyword>
<sequence length="61" mass="7186">MRASYGNGLWIIERDRAKEKTKQEGHHEKRVECCVDDDIFFEHFSNKKPGVRLRGKFDSSC</sequence>
<protein>
    <submittedName>
        <fullName evidence="1">CLUMA_CG010153, isoform A</fullName>
    </submittedName>
</protein>
<name>A0A1J1I8W6_9DIPT</name>
<gene>
    <name evidence="1" type="ORF">CLUMA_CG010153</name>
</gene>
<accession>A0A1J1I8W6</accession>
<dbReference type="EMBL" id="CVRI01000044">
    <property type="protein sequence ID" value="CRK96667.1"/>
    <property type="molecule type" value="Genomic_DNA"/>
</dbReference>
<dbReference type="Proteomes" id="UP000183832">
    <property type="component" value="Unassembled WGS sequence"/>
</dbReference>
<reference evidence="1 2" key="1">
    <citation type="submission" date="2015-04" db="EMBL/GenBank/DDBJ databases">
        <authorList>
            <person name="Syromyatnikov M.Y."/>
            <person name="Popov V.N."/>
        </authorList>
    </citation>
    <scope>NUCLEOTIDE SEQUENCE [LARGE SCALE GENOMIC DNA]</scope>
</reference>
<proteinExistence type="predicted"/>
<dbReference type="AlphaFoldDB" id="A0A1J1I8W6"/>
<organism evidence="1 2">
    <name type="scientific">Clunio marinus</name>
    <dbReference type="NCBI Taxonomy" id="568069"/>
    <lineage>
        <taxon>Eukaryota</taxon>
        <taxon>Metazoa</taxon>
        <taxon>Ecdysozoa</taxon>
        <taxon>Arthropoda</taxon>
        <taxon>Hexapoda</taxon>
        <taxon>Insecta</taxon>
        <taxon>Pterygota</taxon>
        <taxon>Neoptera</taxon>
        <taxon>Endopterygota</taxon>
        <taxon>Diptera</taxon>
        <taxon>Nematocera</taxon>
        <taxon>Chironomoidea</taxon>
        <taxon>Chironomidae</taxon>
        <taxon>Clunio</taxon>
    </lineage>
</organism>
<evidence type="ECO:0000313" key="2">
    <source>
        <dbReference type="Proteomes" id="UP000183832"/>
    </source>
</evidence>
<evidence type="ECO:0000313" key="1">
    <source>
        <dbReference type="EMBL" id="CRK96667.1"/>
    </source>
</evidence>